<dbReference type="KEGG" id="cqi:110725649"/>
<reference evidence="3" key="1">
    <citation type="journal article" date="2017" name="Nature">
        <title>The genome of Chenopodium quinoa.</title>
        <authorList>
            <person name="Jarvis D.E."/>
            <person name="Ho Y.S."/>
            <person name="Lightfoot D.J."/>
            <person name="Schmoeckel S.M."/>
            <person name="Li B."/>
            <person name="Borm T.J.A."/>
            <person name="Ohyanagi H."/>
            <person name="Mineta K."/>
            <person name="Michell C.T."/>
            <person name="Saber N."/>
            <person name="Kharbatia N.M."/>
            <person name="Rupper R.R."/>
            <person name="Sharp A.R."/>
            <person name="Dally N."/>
            <person name="Boughton B.A."/>
            <person name="Woo Y.H."/>
            <person name="Gao G."/>
            <person name="Schijlen E.G.W.M."/>
            <person name="Guo X."/>
            <person name="Momin A.A."/>
            <person name="Negrao S."/>
            <person name="Al-Babili S."/>
            <person name="Gehring C."/>
            <person name="Roessner U."/>
            <person name="Jung C."/>
            <person name="Murphy K."/>
            <person name="Arold S.T."/>
            <person name="Gojobori T."/>
            <person name="van der Linden C.G."/>
            <person name="van Loo E.N."/>
            <person name="Jellen E.N."/>
            <person name="Maughan P.J."/>
            <person name="Tester M."/>
        </authorList>
    </citation>
    <scope>NUCLEOTIDE SEQUENCE [LARGE SCALE GENOMIC DNA]</scope>
    <source>
        <strain evidence="3">cv. PI 614886</strain>
    </source>
</reference>
<dbReference type="RefSeq" id="XP_021760815.1">
    <property type="nucleotide sequence ID" value="XM_021905123.1"/>
</dbReference>
<dbReference type="OMA" id="VDELWWY"/>
<keyword evidence="4" id="KW-1185">Reference proteome</keyword>
<dbReference type="Pfam" id="PF16884">
    <property type="entry name" value="ADH_N_2"/>
    <property type="match status" value="1"/>
</dbReference>
<dbReference type="OrthoDB" id="809632at2759"/>
<dbReference type="Gramene" id="AUR62013364-RA">
    <property type="protein sequence ID" value="AUR62013364-RA:cds"/>
    <property type="gene ID" value="AUR62013364"/>
</dbReference>
<sequence>MEEILCNKFVTIKHAIEGAPKEDDFEVLITNISTSSIKPGSNNVLVKCLQLSMDPYQLNRMKSFSPSQNSVAAAFKLVPGKPINGNGIGKVVASGHPKFQKGDLVIGLVIWAQYAVVEKVNLLRKLDPMELPLSYHLGILGTSGLTAYAGFFKVGKPKKGEKIFVSTASGSVGNLVGQYAKLFGCYVVGCAGSTKKVAMLKETLGFDDAFNYKEESDLNLALQRHFPEGIDIYFDNVGGEMLEATIANMNPFGRVVACGVMSQYTDPTKRRAGPNMIDVVYKRITIQGYLCTDYDFQEDGHCFAEFVSATSSYLKAGQMQVLEDIHVGLESIPSALVGLFCGRNIGKTVVKIADD</sequence>
<dbReference type="PANTHER" id="PTHR43205:SF12">
    <property type="entry name" value="OS06G0602900 PROTEIN"/>
    <property type="match status" value="1"/>
</dbReference>
<dbReference type="AlphaFoldDB" id="A0A803LHB7"/>
<dbReference type="InterPro" id="IPR036291">
    <property type="entry name" value="NAD(P)-bd_dom_sf"/>
</dbReference>
<dbReference type="Proteomes" id="UP000596660">
    <property type="component" value="Unplaced"/>
</dbReference>
<reference evidence="3" key="2">
    <citation type="submission" date="2021-03" db="UniProtKB">
        <authorList>
            <consortium name="EnsemblPlants"/>
        </authorList>
    </citation>
    <scope>IDENTIFICATION</scope>
</reference>
<dbReference type="FunFam" id="3.40.50.720:FF:000121">
    <property type="entry name" value="Prostaglandin reductase 2"/>
    <property type="match status" value="1"/>
</dbReference>
<dbReference type="SMART" id="SM00829">
    <property type="entry name" value="PKS_ER"/>
    <property type="match status" value="1"/>
</dbReference>
<dbReference type="InterPro" id="IPR041694">
    <property type="entry name" value="ADH_N_2"/>
</dbReference>
<feature type="domain" description="Enoyl reductase (ER)" evidence="2">
    <location>
        <begin position="40"/>
        <end position="350"/>
    </location>
</feature>
<dbReference type="Pfam" id="PF00107">
    <property type="entry name" value="ADH_zinc_N"/>
    <property type="match status" value="1"/>
</dbReference>
<evidence type="ECO:0000259" key="2">
    <source>
        <dbReference type="SMART" id="SM00829"/>
    </source>
</evidence>
<accession>A0A803LHB7</accession>
<dbReference type="EnsemblPlants" id="AUR62013364-RA">
    <property type="protein sequence ID" value="AUR62013364-RA:cds"/>
    <property type="gene ID" value="AUR62013364"/>
</dbReference>
<protein>
    <recommendedName>
        <fullName evidence="2">Enoyl reductase (ER) domain-containing protein</fullName>
    </recommendedName>
</protein>
<dbReference type="Gene3D" id="3.40.50.720">
    <property type="entry name" value="NAD(P)-binding Rossmann-like Domain"/>
    <property type="match status" value="1"/>
</dbReference>
<dbReference type="InterPro" id="IPR013149">
    <property type="entry name" value="ADH-like_C"/>
</dbReference>
<evidence type="ECO:0000313" key="3">
    <source>
        <dbReference type="EnsemblPlants" id="AUR62013364-RA:cds"/>
    </source>
</evidence>
<evidence type="ECO:0000313" key="4">
    <source>
        <dbReference type="Proteomes" id="UP000596660"/>
    </source>
</evidence>
<dbReference type="GeneID" id="110725649"/>
<proteinExistence type="predicted"/>
<evidence type="ECO:0000256" key="1">
    <source>
        <dbReference type="ARBA" id="ARBA00023002"/>
    </source>
</evidence>
<dbReference type="GO" id="GO:0016628">
    <property type="term" value="F:oxidoreductase activity, acting on the CH-CH group of donors, NAD or NADP as acceptor"/>
    <property type="evidence" value="ECO:0007669"/>
    <property type="project" value="InterPro"/>
</dbReference>
<dbReference type="PANTHER" id="PTHR43205">
    <property type="entry name" value="PROSTAGLANDIN REDUCTASE"/>
    <property type="match status" value="1"/>
</dbReference>
<dbReference type="SUPFAM" id="SSF50129">
    <property type="entry name" value="GroES-like"/>
    <property type="match status" value="1"/>
</dbReference>
<dbReference type="InterPro" id="IPR045010">
    <property type="entry name" value="MDR_fam"/>
</dbReference>
<keyword evidence="1" id="KW-0560">Oxidoreductase</keyword>
<dbReference type="InterPro" id="IPR011032">
    <property type="entry name" value="GroES-like_sf"/>
</dbReference>
<name>A0A803LHB7_CHEQI</name>
<dbReference type="SUPFAM" id="SSF51735">
    <property type="entry name" value="NAD(P)-binding Rossmann-fold domains"/>
    <property type="match status" value="1"/>
</dbReference>
<organism evidence="3 4">
    <name type="scientific">Chenopodium quinoa</name>
    <name type="common">Quinoa</name>
    <dbReference type="NCBI Taxonomy" id="63459"/>
    <lineage>
        <taxon>Eukaryota</taxon>
        <taxon>Viridiplantae</taxon>
        <taxon>Streptophyta</taxon>
        <taxon>Embryophyta</taxon>
        <taxon>Tracheophyta</taxon>
        <taxon>Spermatophyta</taxon>
        <taxon>Magnoliopsida</taxon>
        <taxon>eudicotyledons</taxon>
        <taxon>Gunneridae</taxon>
        <taxon>Pentapetalae</taxon>
        <taxon>Caryophyllales</taxon>
        <taxon>Chenopodiaceae</taxon>
        <taxon>Chenopodioideae</taxon>
        <taxon>Atripliceae</taxon>
        <taxon>Chenopodium</taxon>
    </lineage>
</organism>
<dbReference type="Gene3D" id="3.90.180.10">
    <property type="entry name" value="Medium-chain alcohol dehydrogenases, catalytic domain"/>
    <property type="match status" value="1"/>
</dbReference>
<gene>
    <name evidence="3" type="primary">LOC110725649</name>
</gene>
<dbReference type="InterPro" id="IPR020843">
    <property type="entry name" value="ER"/>
</dbReference>